<gene>
    <name evidence="2" type="ORF">TRIUR3_30631</name>
</gene>
<organism evidence="2">
    <name type="scientific">Triticum urartu</name>
    <name type="common">Red wild einkorn</name>
    <name type="synonym">Crithodium urartu</name>
    <dbReference type="NCBI Taxonomy" id="4572"/>
    <lineage>
        <taxon>Eukaryota</taxon>
        <taxon>Viridiplantae</taxon>
        <taxon>Streptophyta</taxon>
        <taxon>Embryophyta</taxon>
        <taxon>Tracheophyta</taxon>
        <taxon>Spermatophyta</taxon>
        <taxon>Magnoliopsida</taxon>
        <taxon>Liliopsida</taxon>
        <taxon>Poales</taxon>
        <taxon>Poaceae</taxon>
        <taxon>BOP clade</taxon>
        <taxon>Pooideae</taxon>
        <taxon>Triticodae</taxon>
        <taxon>Triticeae</taxon>
        <taxon>Triticinae</taxon>
        <taxon>Triticum</taxon>
    </lineage>
</organism>
<protein>
    <submittedName>
        <fullName evidence="2">Uncharacterized protein</fullName>
    </submittedName>
</protein>
<accession>M7ZMW4</accession>
<evidence type="ECO:0000256" key="1">
    <source>
        <dbReference type="SAM" id="MobiDB-lite"/>
    </source>
</evidence>
<proteinExistence type="predicted"/>
<evidence type="ECO:0000313" key="2">
    <source>
        <dbReference type="EMBL" id="EMS53695.1"/>
    </source>
</evidence>
<feature type="region of interest" description="Disordered" evidence="1">
    <location>
        <begin position="15"/>
        <end position="39"/>
    </location>
</feature>
<dbReference type="AlphaFoldDB" id="M7ZMW4"/>
<dbReference type="EMBL" id="KD191737">
    <property type="protein sequence ID" value="EMS53695.1"/>
    <property type="molecule type" value="Genomic_DNA"/>
</dbReference>
<sequence>MVATPWFAGRKRRCSGATGMDGGDGLASQNDGTTTKEGVAGGAFGAARLEVWAPQRGGDVAPVVEAEQRERLQGHRVCRGDDAMATVGLAVEAMDEGGELGDRDRAGETGDRVDGVLAARGEKIERWVQGCELGLARESDWA</sequence>
<feature type="compositionally biased region" description="Polar residues" evidence="1">
    <location>
        <begin position="27"/>
        <end position="36"/>
    </location>
</feature>
<name>M7ZMW4_TRIUA</name>
<reference evidence="2" key="1">
    <citation type="journal article" date="2013" name="Nature">
        <title>Draft genome of the wheat A-genome progenitor Triticum urartu.</title>
        <authorList>
            <person name="Ling H.Q."/>
            <person name="Zhao S."/>
            <person name="Liu D."/>
            <person name="Wang J."/>
            <person name="Sun H."/>
            <person name="Zhang C."/>
            <person name="Fan H."/>
            <person name="Li D."/>
            <person name="Dong L."/>
            <person name="Tao Y."/>
            <person name="Gao C."/>
            <person name="Wu H."/>
            <person name="Li Y."/>
            <person name="Cui Y."/>
            <person name="Guo X."/>
            <person name="Zheng S."/>
            <person name="Wang B."/>
            <person name="Yu K."/>
            <person name="Liang Q."/>
            <person name="Yang W."/>
            <person name="Lou X."/>
            <person name="Chen J."/>
            <person name="Feng M."/>
            <person name="Jian J."/>
            <person name="Zhang X."/>
            <person name="Luo G."/>
            <person name="Jiang Y."/>
            <person name="Liu J."/>
            <person name="Wang Z."/>
            <person name="Sha Y."/>
            <person name="Zhang B."/>
            <person name="Wu H."/>
            <person name="Tang D."/>
            <person name="Shen Q."/>
            <person name="Xue P."/>
            <person name="Zou S."/>
            <person name="Wang X."/>
            <person name="Liu X."/>
            <person name="Wang F."/>
            <person name="Yang Y."/>
            <person name="An X."/>
            <person name="Dong Z."/>
            <person name="Zhang K."/>
            <person name="Zhang X."/>
            <person name="Luo M.C."/>
            <person name="Dvorak J."/>
            <person name="Tong Y."/>
            <person name="Wang J."/>
            <person name="Yang H."/>
            <person name="Li Z."/>
            <person name="Wang D."/>
            <person name="Zhang A."/>
            <person name="Wang J."/>
        </authorList>
    </citation>
    <scope>NUCLEOTIDE SEQUENCE</scope>
</reference>